<evidence type="ECO:0000256" key="16">
    <source>
        <dbReference type="ARBA" id="ARBA00023172"/>
    </source>
</evidence>
<dbReference type="Pfam" id="PF00665">
    <property type="entry name" value="rve"/>
    <property type="match status" value="1"/>
</dbReference>
<keyword evidence="14" id="KW-0808">Transferase</keyword>
<dbReference type="Pfam" id="PF07727">
    <property type="entry name" value="RVT_2"/>
    <property type="match status" value="2"/>
</dbReference>
<evidence type="ECO:0000256" key="17">
    <source>
        <dbReference type="ARBA" id="ARBA00023268"/>
    </source>
</evidence>
<evidence type="ECO:0000256" key="9">
    <source>
        <dbReference type="ARBA" id="ARBA00022801"/>
    </source>
</evidence>
<feature type="non-terminal residue" evidence="22">
    <location>
        <position position="1602"/>
    </location>
</feature>
<dbReference type="Gene3D" id="3.30.420.10">
    <property type="entry name" value="Ribonuclease H-like superfamily/Ribonuclease H"/>
    <property type="match status" value="2"/>
</dbReference>
<feature type="domain" description="Integrase catalytic" evidence="21">
    <location>
        <begin position="1168"/>
        <end position="1338"/>
    </location>
</feature>
<accession>A0ABY6KR51</accession>
<dbReference type="PANTHER" id="PTHR42648">
    <property type="entry name" value="TRANSPOSASE, PUTATIVE-RELATED"/>
    <property type="match status" value="1"/>
</dbReference>
<keyword evidence="10" id="KW-0067">ATP-binding</keyword>
<keyword evidence="7" id="KW-0064">Aspartyl protease</keyword>
<dbReference type="PROSITE" id="PS50158">
    <property type="entry name" value="ZF_CCHC"/>
    <property type="match status" value="1"/>
</dbReference>
<dbReference type="InterPro" id="IPR039537">
    <property type="entry name" value="Retrotran_Ty1/copia-like"/>
</dbReference>
<dbReference type="InterPro" id="IPR054722">
    <property type="entry name" value="PolX-like_BBD"/>
</dbReference>
<dbReference type="InterPro" id="IPR001878">
    <property type="entry name" value="Znf_CCHC"/>
</dbReference>
<evidence type="ECO:0000256" key="6">
    <source>
        <dbReference type="ARBA" id="ARBA00022741"/>
    </source>
</evidence>
<keyword evidence="16" id="KW-0233">DNA recombination</keyword>
<comment type="function">
    <text evidence="1">The aspartyl protease (PR) mediates the proteolytic cleavages of the Gag and Gag-Pol polyproteins after assembly of the VLP.</text>
</comment>
<keyword evidence="18" id="KW-0862">Zinc</keyword>
<keyword evidence="13" id="KW-0695">RNA-directed DNA polymerase</keyword>
<keyword evidence="11" id="KW-0460">Magnesium</keyword>
<dbReference type="PANTHER" id="PTHR42648:SF11">
    <property type="entry name" value="TRANSPOSON TY4-P GAG-POL POLYPROTEIN"/>
    <property type="match status" value="1"/>
</dbReference>
<keyword evidence="5" id="KW-0479">Metal-binding</keyword>
<dbReference type="InterPro" id="IPR057670">
    <property type="entry name" value="SH3_retrovirus"/>
</dbReference>
<dbReference type="InterPro" id="IPR013103">
    <property type="entry name" value="RVT_2"/>
</dbReference>
<evidence type="ECO:0000256" key="2">
    <source>
        <dbReference type="ARBA" id="ARBA00022612"/>
    </source>
</evidence>
<evidence type="ECO:0000259" key="21">
    <source>
        <dbReference type="PROSITE" id="PS50994"/>
    </source>
</evidence>
<name>A0ABY6KR51_9ARAC</name>
<evidence type="ECO:0000256" key="10">
    <source>
        <dbReference type="ARBA" id="ARBA00022840"/>
    </source>
</evidence>
<evidence type="ECO:0000256" key="12">
    <source>
        <dbReference type="ARBA" id="ARBA00022908"/>
    </source>
</evidence>
<evidence type="ECO:0000256" key="5">
    <source>
        <dbReference type="ARBA" id="ARBA00022723"/>
    </source>
</evidence>
<dbReference type="Pfam" id="PF13976">
    <property type="entry name" value="gag_pre-integrs"/>
    <property type="match status" value="2"/>
</dbReference>
<evidence type="ECO:0000313" key="22">
    <source>
        <dbReference type="EMBL" id="UYV71079.1"/>
    </source>
</evidence>
<evidence type="ECO:0000256" key="18">
    <source>
        <dbReference type="PROSITE-ProRule" id="PRU00047"/>
    </source>
</evidence>
<dbReference type="Proteomes" id="UP001235939">
    <property type="component" value="Chromosome 08"/>
</dbReference>
<keyword evidence="17" id="KW-0511">Multifunctional enzyme</keyword>
<gene>
    <name evidence="22" type="ORF">LAZ67_8001649</name>
</gene>
<keyword evidence="6" id="KW-0547">Nucleotide-binding</keyword>
<keyword evidence="12" id="KW-0229">DNA integration</keyword>
<organism evidence="22 23">
    <name type="scientific">Cordylochernes scorpioides</name>
    <dbReference type="NCBI Taxonomy" id="51811"/>
    <lineage>
        <taxon>Eukaryota</taxon>
        <taxon>Metazoa</taxon>
        <taxon>Ecdysozoa</taxon>
        <taxon>Arthropoda</taxon>
        <taxon>Chelicerata</taxon>
        <taxon>Arachnida</taxon>
        <taxon>Pseudoscorpiones</taxon>
        <taxon>Cheliferoidea</taxon>
        <taxon>Chernetidae</taxon>
        <taxon>Cordylochernes</taxon>
    </lineage>
</organism>
<protein>
    <recommendedName>
        <fullName evidence="24">Retrovirus-related Pol polyprotein from transposon TNT 1-94</fullName>
    </recommendedName>
</protein>
<feature type="domain" description="Integrase catalytic" evidence="21">
    <location>
        <begin position="323"/>
        <end position="489"/>
    </location>
</feature>
<dbReference type="InterPro" id="IPR001584">
    <property type="entry name" value="Integrase_cat-core"/>
</dbReference>
<evidence type="ECO:0008006" key="24">
    <source>
        <dbReference type="Google" id="ProtNLM"/>
    </source>
</evidence>
<sequence>MNREEFKQKKKDDGLDIVANAYQTKTSKMYKGNKKKNYFSAKAQYSSGSMLEPTVHPRTARTHDIRNCSFCGKTGHLLKDCFLRNKNSQWQHYRKDQNYKGKSSAFHSEILSFHHICERASDPTSELGEWLIDSAATSHFCKEKDWFVNYQDIPPMDALIGDVDCKSTILGKGDINFVLRDTNNTFVEVTLLNVLYAPNMRRNLISGSCIDIAGNKIIWKNGKMTIFKNNGEYFFTARRVDKLYIVNGYPNRAKAQNYSVSYNSNLNFLHKRFCHINSEILNSMSKKNTVKGLEKVKGNPTTCDICKVAKITRSSFKFSYTILTRKPLEKVHMDIWGPAPVRSLGGSRYFLSIIDDYSRKVNVYFLKEKSEVFNYFKQYLHESERALNAKLKCIRTDNGLEFCNKEFENFVVNLGIKIERTSTYSPEQNGIAERFNRTAIEGVRAMLLDSGLQPRFWAEALNTFVYTKNRCEHALTKGVRSMELWLGHKPSVRHLKIFGSLAYVHVPKIKRNKLQPKANSGIMIPTSRCSNLGNKWIYSVKRDDKNNIKRYKARLVAQGYRQKYGIDYTDIFSPVVNFSIIRFLFIILVSLLRWKHVQLDVKSAYLYGNLKEKIYMQQPDGFKIKGNEDKVCLLEKTIYGLHQSGREWDKELDSILNSIGFETIKWGNCVYKMNNSVILIVYVDDILLFGIETSVIGKTIQIIKEKLDIEELGKVKYLLGVNFETTDKDIYLHQGTYINILITSFTDLPKTLVNLPFKTGFEYMVNKFYGTNYQIWKYQIEIILRQQGLLDLVEGIDVKPEEESQKVAWNKRNDKAMVIISTAIVFKQLEHLITCDTAQKQWARLKSIYEQRSTTSLLAIQQQFYSYKMNEKDAMSKHISKIEGLIKQLSELGEKVSEAAFMAKVLGSLPSKYAHFLTAWDSVTQTKQTIENLIARLLQEEIRLDQKDQQDDATAFKATANYNWKKNKTCNYFKRPGHFWAECRNRLRDQKQKNKNSLQPENRDMNRSRKHEDSGRSAFICENEVLSSIKDVWYLDSGASEHMTNRIDWFLEFNELDEEYQVKLGDNHVINASGKGTILISCCVDGEWTKGILKNVLYVPEIHKNLFSAGAATNLGNKIITEKEICNIFMNDKKVACGTKGSNNLYTMLFKVTYEAEANTANAYSLTWWHRRLGHINVDTIRMMAKNGQFSDLKLREEKDFFCEAYDQSAYRVVYFIRHKSDVFTKFKEFDAPIKNQFGRSVKIFRTDNGTEYVNQSFLDYLRKNGIIHERSAPYTPQQNGFVERDLRTILGLSRSMLHDSGLEKNLWTEAVNTAVYVLNRTLSNNEKTPLELWSGRKSTFKHFKIFGSEAYANIPKQFRSKWDSKTKKMIFVGYEHTSKNYSLYDPKSGQIVVCRNVTVREPNPVDTCDTQMKIAPISIESEGSSQHQDEDSTQEGTCGPTHSYNLRPRKTSQCDVASAWIAESLEPVTYEEAMSSKDKINWEIAMNEEKQALIKNKTWELMDLPDNAKAIGCKWIFRIKRKGNGEIDRYRARLVAKGFSQRRGIDYKETFAPVVRYDSVRVLLALATVMDMEIMQFDIKTAFLNGDLDEDIYMQIPEGIE</sequence>
<dbReference type="EMBL" id="CP092870">
    <property type="protein sequence ID" value="UYV71079.1"/>
    <property type="molecule type" value="Genomic_DNA"/>
</dbReference>
<evidence type="ECO:0000256" key="1">
    <source>
        <dbReference type="ARBA" id="ARBA00002180"/>
    </source>
</evidence>
<feature type="compositionally biased region" description="Polar residues" evidence="19">
    <location>
        <begin position="1435"/>
        <end position="1445"/>
    </location>
</feature>
<dbReference type="Pfam" id="PF14223">
    <property type="entry name" value="Retrotran_gag_2"/>
    <property type="match status" value="1"/>
</dbReference>
<evidence type="ECO:0000256" key="7">
    <source>
        <dbReference type="ARBA" id="ARBA00022750"/>
    </source>
</evidence>
<keyword evidence="9" id="KW-0378">Hydrolase</keyword>
<dbReference type="InterPro" id="IPR036397">
    <property type="entry name" value="RNaseH_sf"/>
</dbReference>
<dbReference type="PROSITE" id="PS50994">
    <property type="entry name" value="INTEGRASE"/>
    <property type="match status" value="2"/>
</dbReference>
<dbReference type="InterPro" id="IPR012337">
    <property type="entry name" value="RNaseH-like_sf"/>
</dbReference>
<keyword evidence="15" id="KW-0917">Virion maturation</keyword>
<evidence type="ECO:0000259" key="20">
    <source>
        <dbReference type="PROSITE" id="PS50158"/>
    </source>
</evidence>
<evidence type="ECO:0000256" key="15">
    <source>
        <dbReference type="ARBA" id="ARBA00023113"/>
    </source>
</evidence>
<reference evidence="22 23" key="1">
    <citation type="submission" date="2022-01" db="EMBL/GenBank/DDBJ databases">
        <title>A chromosomal length assembly of Cordylochernes scorpioides.</title>
        <authorList>
            <person name="Zeh D."/>
            <person name="Zeh J."/>
        </authorList>
    </citation>
    <scope>NUCLEOTIDE SEQUENCE [LARGE SCALE GENOMIC DNA]</scope>
    <source>
        <strain evidence="22">IN4F17</strain>
        <tissue evidence="22">Whole Body</tissue>
    </source>
</reference>
<dbReference type="SMART" id="SM00343">
    <property type="entry name" value="ZnF_C2HC"/>
    <property type="match status" value="2"/>
</dbReference>
<evidence type="ECO:0000256" key="11">
    <source>
        <dbReference type="ARBA" id="ARBA00022842"/>
    </source>
</evidence>
<keyword evidence="3" id="KW-0645">Protease</keyword>
<dbReference type="SUPFAM" id="SSF53098">
    <property type="entry name" value="Ribonuclease H-like"/>
    <property type="match status" value="2"/>
</dbReference>
<evidence type="ECO:0000256" key="8">
    <source>
        <dbReference type="ARBA" id="ARBA00022759"/>
    </source>
</evidence>
<keyword evidence="4" id="KW-0540">Nuclease</keyword>
<dbReference type="SUPFAM" id="SSF56672">
    <property type="entry name" value="DNA/RNA polymerases"/>
    <property type="match status" value="1"/>
</dbReference>
<keyword evidence="14" id="KW-0239">DNA-directed DNA polymerase</keyword>
<keyword evidence="14" id="KW-0548">Nucleotidyltransferase</keyword>
<evidence type="ECO:0000256" key="19">
    <source>
        <dbReference type="SAM" id="MobiDB-lite"/>
    </source>
</evidence>
<evidence type="ECO:0000256" key="3">
    <source>
        <dbReference type="ARBA" id="ARBA00022670"/>
    </source>
</evidence>
<feature type="domain" description="CCHC-type" evidence="20">
    <location>
        <begin position="68"/>
        <end position="81"/>
    </location>
</feature>
<feature type="region of interest" description="Disordered" evidence="19">
    <location>
        <begin position="990"/>
        <end position="1015"/>
    </location>
</feature>
<dbReference type="InterPro" id="IPR025724">
    <property type="entry name" value="GAG-pre-integrase_dom"/>
</dbReference>
<evidence type="ECO:0000256" key="4">
    <source>
        <dbReference type="ARBA" id="ARBA00022722"/>
    </source>
</evidence>
<proteinExistence type="predicted"/>
<evidence type="ECO:0000313" key="23">
    <source>
        <dbReference type="Proteomes" id="UP001235939"/>
    </source>
</evidence>
<keyword evidence="2" id="KW-1188">Viral release from host cell</keyword>
<evidence type="ECO:0000256" key="13">
    <source>
        <dbReference type="ARBA" id="ARBA00022918"/>
    </source>
</evidence>
<evidence type="ECO:0000256" key="14">
    <source>
        <dbReference type="ARBA" id="ARBA00022932"/>
    </source>
</evidence>
<dbReference type="InterPro" id="IPR043502">
    <property type="entry name" value="DNA/RNA_pol_sf"/>
</dbReference>
<keyword evidence="23" id="KW-1185">Reference proteome</keyword>
<dbReference type="Pfam" id="PF25597">
    <property type="entry name" value="SH3_retrovirus"/>
    <property type="match status" value="1"/>
</dbReference>
<keyword evidence="18" id="KW-0863">Zinc-finger</keyword>
<keyword evidence="8" id="KW-0255">Endonuclease</keyword>
<feature type="region of interest" description="Disordered" evidence="19">
    <location>
        <begin position="1422"/>
        <end position="1445"/>
    </location>
</feature>
<feature type="compositionally biased region" description="Basic and acidic residues" evidence="19">
    <location>
        <begin position="1001"/>
        <end position="1015"/>
    </location>
</feature>
<dbReference type="Pfam" id="PF22936">
    <property type="entry name" value="Pol_BBD"/>
    <property type="match status" value="2"/>
</dbReference>